<dbReference type="GO" id="GO:0016787">
    <property type="term" value="F:hydrolase activity"/>
    <property type="evidence" value="ECO:0007669"/>
    <property type="project" value="UniProtKB-KW"/>
</dbReference>
<protein>
    <submittedName>
        <fullName evidence="2">Alpha/beta fold hydrolase</fullName>
    </submittedName>
</protein>
<gene>
    <name evidence="2" type="ORF">G7077_07440</name>
</gene>
<dbReference type="Proteomes" id="UP000503222">
    <property type="component" value="Chromosome"/>
</dbReference>
<sequence length="183" mass="20396">MAGDRTCIELHRALGEAGWRVHPWRLGLNKRVEPDTLERLERCIDRIGGKEPVLIVGWSLGGLYARELARHCPAKVKAVVTLGSPFSGSLRQNNVWRLYEWVAGHSVDNPPVPRITDKPPVPTLALWSRRDGIVAPRSARGLPLERDREVELGCSHMAFAISKNATRRVAREIELFLNDGGVA</sequence>
<keyword evidence="3" id="KW-1185">Reference proteome</keyword>
<feature type="domain" description="AB hydrolase-1" evidence="1">
    <location>
        <begin position="37"/>
        <end position="96"/>
    </location>
</feature>
<dbReference type="SUPFAM" id="SSF53474">
    <property type="entry name" value="alpha/beta-Hydrolases"/>
    <property type="match status" value="1"/>
</dbReference>
<organism evidence="2 3">
    <name type="scientific">Sphingomonas piscis</name>
    <dbReference type="NCBI Taxonomy" id="2714943"/>
    <lineage>
        <taxon>Bacteria</taxon>
        <taxon>Pseudomonadati</taxon>
        <taxon>Pseudomonadota</taxon>
        <taxon>Alphaproteobacteria</taxon>
        <taxon>Sphingomonadales</taxon>
        <taxon>Sphingomonadaceae</taxon>
        <taxon>Sphingomonas</taxon>
    </lineage>
</organism>
<name>A0A6G7YPU1_9SPHN</name>
<dbReference type="RefSeq" id="WP_166411145.1">
    <property type="nucleotide sequence ID" value="NZ_CP049869.1"/>
</dbReference>
<evidence type="ECO:0000313" key="2">
    <source>
        <dbReference type="EMBL" id="QIK78753.1"/>
    </source>
</evidence>
<dbReference type="InterPro" id="IPR029058">
    <property type="entry name" value="AB_hydrolase_fold"/>
</dbReference>
<evidence type="ECO:0000259" key="1">
    <source>
        <dbReference type="Pfam" id="PF00561"/>
    </source>
</evidence>
<dbReference type="AlphaFoldDB" id="A0A6G7YPU1"/>
<evidence type="ECO:0000313" key="3">
    <source>
        <dbReference type="Proteomes" id="UP000503222"/>
    </source>
</evidence>
<dbReference type="Gene3D" id="3.40.50.1820">
    <property type="entry name" value="alpha/beta hydrolase"/>
    <property type="match status" value="1"/>
</dbReference>
<dbReference type="InterPro" id="IPR000073">
    <property type="entry name" value="AB_hydrolase_1"/>
</dbReference>
<dbReference type="Pfam" id="PF00561">
    <property type="entry name" value="Abhydrolase_1"/>
    <property type="match status" value="1"/>
</dbReference>
<keyword evidence="2" id="KW-0378">Hydrolase</keyword>
<dbReference type="EMBL" id="CP049869">
    <property type="protein sequence ID" value="QIK78753.1"/>
    <property type="molecule type" value="Genomic_DNA"/>
</dbReference>
<proteinExistence type="predicted"/>
<reference evidence="2 3" key="1">
    <citation type="submission" date="2020-03" db="EMBL/GenBank/DDBJ databases">
        <title>Sphingomonas sp. nov., isolated from fish.</title>
        <authorList>
            <person name="Hyun D.-W."/>
            <person name="Bae J.-W."/>
        </authorList>
    </citation>
    <scope>NUCLEOTIDE SEQUENCE [LARGE SCALE GENOMIC DNA]</scope>
    <source>
        <strain evidence="2 3">HDW15B</strain>
    </source>
</reference>
<dbReference type="KEGG" id="spii:G7077_07440"/>
<accession>A0A6G7YPU1</accession>